<dbReference type="InterPro" id="IPR044730">
    <property type="entry name" value="RNase_H-like_dom_plant"/>
</dbReference>
<dbReference type="CDD" id="cd06222">
    <property type="entry name" value="RNase_H_like"/>
    <property type="match status" value="1"/>
</dbReference>
<name>A0AAV6XRK5_9LAMI</name>
<dbReference type="AlphaFoldDB" id="A0AAV6XRK5"/>
<keyword evidence="2" id="KW-1185">Reference proteome</keyword>
<organism evidence="1 2">
    <name type="scientific">Buddleja alternifolia</name>
    <dbReference type="NCBI Taxonomy" id="168488"/>
    <lineage>
        <taxon>Eukaryota</taxon>
        <taxon>Viridiplantae</taxon>
        <taxon>Streptophyta</taxon>
        <taxon>Embryophyta</taxon>
        <taxon>Tracheophyta</taxon>
        <taxon>Spermatophyta</taxon>
        <taxon>Magnoliopsida</taxon>
        <taxon>eudicotyledons</taxon>
        <taxon>Gunneridae</taxon>
        <taxon>Pentapetalae</taxon>
        <taxon>asterids</taxon>
        <taxon>lamiids</taxon>
        <taxon>Lamiales</taxon>
        <taxon>Scrophulariaceae</taxon>
        <taxon>Buddlejeae</taxon>
        <taxon>Buddleja</taxon>
    </lineage>
</organism>
<sequence length="170" mass="19497">MAKRNMNYNNAVFEDYFPSMVEKLGADGFMNELCKGFRMLMDFEKRVITLESLKKNSAVLGLQGVSDDELLCEVTNLREALFDIRRLSSDISLAFPSKTLRSVKVRENLRWEKPPTGFWKLNTDGSLVESTKNVATRGLIRDEKGCWIKGFSRNIRNRTITEAKLLALHE</sequence>
<proteinExistence type="predicted"/>
<comment type="caution">
    <text evidence="1">The sequence shown here is derived from an EMBL/GenBank/DDBJ whole genome shotgun (WGS) entry which is preliminary data.</text>
</comment>
<dbReference type="PANTHER" id="PTHR47319:SF5">
    <property type="entry name" value="CALCIUM-BINDING EF-HAND PROTEIN"/>
    <property type="match status" value="1"/>
</dbReference>
<evidence type="ECO:0000313" key="1">
    <source>
        <dbReference type="EMBL" id="KAG8385656.1"/>
    </source>
</evidence>
<evidence type="ECO:0000313" key="2">
    <source>
        <dbReference type="Proteomes" id="UP000826271"/>
    </source>
</evidence>
<dbReference type="PANTHER" id="PTHR47319">
    <property type="entry name" value="CALCIUM-BINDING PROTEIN KIC"/>
    <property type="match status" value="1"/>
</dbReference>
<reference evidence="1" key="1">
    <citation type="submission" date="2019-10" db="EMBL/GenBank/DDBJ databases">
        <authorList>
            <person name="Zhang R."/>
            <person name="Pan Y."/>
            <person name="Wang J."/>
            <person name="Ma R."/>
            <person name="Yu S."/>
        </authorList>
    </citation>
    <scope>NUCLEOTIDE SEQUENCE</scope>
    <source>
        <strain evidence="1">LA-IB0</strain>
        <tissue evidence="1">Leaf</tissue>
    </source>
</reference>
<dbReference type="Proteomes" id="UP000826271">
    <property type="component" value="Unassembled WGS sequence"/>
</dbReference>
<dbReference type="InterPro" id="IPR044205">
    <property type="entry name" value="KIC/PBP1/KRP1"/>
</dbReference>
<dbReference type="EMBL" id="WHWC01000003">
    <property type="protein sequence ID" value="KAG8385656.1"/>
    <property type="molecule type" value="Genomic_DNA"/>
</dbReference>
<accession>A0AAV6XRK5</accession>
<gene>
    <name evidence="1" type="ORF">BUALT_Bualt03G0067900</name>
</gene>
<protein>
    <recommendedName>
        <fullName evidence="3">RNase H type-1 domain-containing protein</fullName>
    </recommendedName>
</protein>
<dbReference type="GO" id="GO:0005509">
    <property type="term" value="F:calcium ion binding"/>
    <property type="evidence" value="ECO:0007669"/>
    <property type="project" value="InterPro"/>
</dbReference>
<evidence type="ECO:0008006" key="3">
    <source>
        <dbReference type="Google" id="ProtNLM"/>
    </source>
</evidence>